<dbReference type="EMBL" id="JBEHCU010009340">
    <property type="protein sequence ID" value="KAL1380055.1"/>
    <property type="molecule type" value="Genomic_DNA"/>
</dbReference>
<dbReference type="GO" id="GO:0003973">
    <property type="term" value="F:(S)-2-hydroxy-acid oxidase activity"/>
    <property type="evidence" value="ECO:0007669"/>
    <property type="project" value="UniProtKB-EC"/>
</dbReference>
<dbReference type="Proteomes" id="UP001562425">
    <property type="component" value="Unassembled WGS sequence"/>
</dbReference>
<evidence type="ECO:0000259" key="9">
    <source>
        <dbReference type="PROSITE" id="PS51349"/>
    </source>
</evidence>
<keyword evidence="3" id="KW-0560">Oxidoreductase</keyword>
<reference evidence="10 11" key="1">
    <citation type="submission" date="2024-05" db="EMBL/GenBank/DDBJ databases">
        <title>Culex pipiens pipiens assembly and annotation.</title>
        <authorList>
            <person name="Alout H."/>
            <person name="Durand T."/>
        </authorList>
    </citation>
    <scope>NUCLEOTIDE SEQUENCE [LARGE SCALE GENOMIC DNA]</scope>
    <source>
        <strain evidence="10">HA-2024</strain>
        <tissue evidence="10">Whole body</tissue>
    </source>
</reference>
<feature type="binding site" evidence="8">
    <location>
        <position position="130"/>
    </location>
    <ligand>
        <name>FMN</name>
        <dbReference type="ChEBI" id="CHEBI:58210"/>
    </ligand>
</feature>
<feature type="binding site" evidence="8">
    <location>
        <begin position="77"/>
        <end position="79"/>
    </location>
    <ligand>
        <name>FMN</name>
        <dbReference type="ChEBI" id="CHEBI:58210"/>
    </ligand>
</feature>
<proteinExistence type="inferred from homology"/>
<evidence type="ECO:0000313" key="11">
    <source>
        <dbReference type="Proteomes" id="UP001562425"/>
    </source>
</evidence>
<organism evidence="10 11">
    <name type="scientific">Culex pipiens pipiens</name>
    <name type="common">Northern house mosquito</name>
    <dbReference type="NCBI Taxonomy" id="38569"/>
    <lineage>
        <taxon>Eukaryota</taxon>
        <taxon>Metazoa</taxon>
        <taxon>Ecdysozoa</taxon>
        <taxon>Arthropoda</taxon>
        <taxon>Hexapoda</taxon>
        <taxon>Insecta</taxon>
        <taxon>Pterygota</taxon>
        <taxon>Neoptera</taxon>
        <taxon>Endopterygota</taxon>
        <taxon>Diptera</taxon>
        <taxon>Nematocera</taxon>
        <taxon>Culicoidea</taxon>
        <taxon>Culicidae</taxon>
        <taxon>Culicinae</taxon>
        <taxon>Culicini</taxon>
        <taxon>Culex</taxon>
        <taxon>Culex</taxon>
    </lineage>
</organism>
<dbReference type="InterPro" id="IPR008259">
    <property type="entry name" value="FMN_hydac_DH_AS"/>
</dbReference>
<dbReference type="SUPFAM" id="SSF51395">
    <property type="entry name" value="FMN-linked oxidoreductases"/>
    <property type="match status" value="1"/>
</dbReference>
<name>A0ABD1CUZ0_CULPP</name>
<feature type="active site" description="Proton acceptor" evidence="7">
    <location>
        <position position="248"/>
    </location>
</feature>
<evidence type="ECO:0000256" key="5">
    <source>
        <dbReference type="ARBA" id="ARBA00029325"/>
    </source>
</evidence>
<feature type="binding site" evidence="8">
    <location>
        <position position="251"/>
    </location>
    <ligand>
        <name>glyoxylate</name>
        <dbReference type="ChEBI" id="CHEBI:36655"/>
    </ligand>
</feature>
<comment type="similarity">
    <text evidence="4">Belongs to the FMN-dependent alpha-hydroxy acid dehydrogenase family.</text>
</comment>
<feature type="binding site" evidence="8">
    <location>
        <position position="156"/>
    </location>
    <ligand>
        <name>FMN</name>
        <dbReference type="ChEBI" id="CHEBI:58210"/>
    </ligand>
</feature>
<sequence length="357" mass="39392">MNPASIQDYEDRAADILPHDSLHFYRSGAGNELTLKLNKSAYDRIRIRPRVLQSSARRDLSVRLFGDEYSMPIGISPTALQKMAHPEGEVANGKAAASRKVPFTLSTLSSSTIEEVGKGMAKAPRWFQLYIFKDRKVTKELVQRAEKAGYRAIVLTVDAPVFGIRRADNKNRFMLPPNITFANMDDGKQQRDYGAYYDERSDPALTWDDVEWLLKLTKLPVIVKGILTKEDALIAVDRGVQGIWVSNHGARQVDSEPATIEVLPEIVAAVADRIPIIIDGGVTQGTDVFKALALGAKMVCIGRPALWGLAVNGQQGVENVLDILKKELDNVMAIAGCQSIADITKDFVAHESSYEKI</sequence>
<dbReference type="InterPro" id="IPR037396">
    <property type="entry name" value="FMN_HAD"/>
</dbReference>
<feature type="binding site" evidence="8">
    <location>
        <position position="106"/>
    </location>
    <ligand>
        <name>FMN</name>
        <dbReference type="ChEBI" id="CHEBI:58210"/>
    </ligand>
</feature>
<gene>
    <name evidence="10" type="ORF">pipiens_014479</name>
</gene>
<feature type="binding site" evidence="8">
    <location>
        <position position="224"/>
    </location>
    <ligand>
        <name>FMN</name>
        <dbReference type="ChEBI" id="CHEBI:58210"/>
    </ligand>
</feature>
<accession>A0ABD1CUZ0</accession>
<dbReference type="InterPro" id="IPR013785">
    <property type="entry name" value="Aldolase_TIM"/>
</dbReference>
<dbReference type="AlphaFoldDB" id="A0ABD1CUZ0"/>
<dbReference type="Gene3D" id="3.20.20.70">
    <property type="entry name" value="Aldolase class I"/>
    <property type="match status" value="1"/>
</dbReference>
<evidence type="ECO:0000256" key="4">
    <source>
        <dbReference type="ARBA" id="ARBA00024042"/>
    </source>
</evidence>
<comment type="catalytic activity">
    <reaction evidence="6">
        <text>2-hydroxyoctanoate + O2 = 2-oxooctanoate + H2O2</text>
        <dbReference type="Rhea" id="RHEA:67940"/>
        <dbReference type="ChEBI" id="CHEBI:15379"/>
        <dbReference type="ChEBI" id="CHEBI:16240"/>
        <dbReference type="ChEBI" id="CHEBI:133514"/>
        <dbReference type="ChEBI" id="CHEBI:176689"/>
    </reaction>
    <physiologicalReaction direction="left-to-right" evidence="6">
        <dbReference type="Rhea" id="RHEA:67941"/>
    </physiologicalReaction>
</comment>
<dbReference type="PANTHER" id="PTHR10578">
    <property type="entry name" value="S -2-HYDROXY-ACID OXIDASE-RELATED"/>
    <property type="match status" value="1"/>
</dbReference>
<dbReference type="GO" id="GO:0005777">
    <property type="term" value="C:peroxisome"/>
    <property type="evidence" value="ECO:0007669"/>
    <property type="project" value="UniProtKB-ARBA"/>
</dbReference>
<dbReference type="InterPro" id="IPR012133">
    <property type="entry name" value="Alpha-hydoxy_acid_DH_FMN"/>
</dbReference>
<dbReference type="PIRSF" id="PIRSF000138">
    <property type="entry name" value="Al-hdrx_acd_dh"/>
    <property type="match status" value="1"/>
</dbReference>
<evidence type="ECO:0000256" key="7">
    <source>
        <dbReference type="PIRSR" id="PIRSR000138-1"/>
    </source>
</evidence>
<protein>
    <recommendedName>
        <fullName evidence="2">(S)-2-hydroxy-acid oxidase</fullName>
        <ecNumber evidence="2">1.1.3.15</ecNumber>
    </recommendedName>
</protein>
<evidence type="ECO:0000256" key="1">
    <source>
        <dbReference type="ARBA" id="ARBA00001917"/>
    </source>
</evidence>
<keyword evidence="11" id="KW-1185">Reference proteome</keyword>
<feature type="binding site" evidence="8">
    <location>
        <begin position="302"/>
        <end position="303"/>
    </location>
    <ligand>
        <name>FMN</name>
        <dbReference type="ChEBI" id="CHEBI:58210"/>
    </ligand>
</feature>
<feature type="domain" description="FMN hydroxy acid dehydrogenase" evidence="9">
    <location>
        <begin position="1"/>
        <end position="353"/>
    </location>
</feature>
<evidence type="ECO:0000256" key="8">
    <source>
        <dbReference type="PIRSR" id="PIRSR000138-2"/>
    </source>
</evidence>
<dbReference type="Pfam" id="PF01070">
    <property type="entry name" value="FMN_dh"/>
    <property type="match status" value="1"/>
</dbReference>
<comment type="catalytic activity">
    <reaction evidence="5">
        <text>a (2S)-2-hydroxycarboxylate + O2 = a 2-oxocarboxylate + H2O2</text>
        <dbReference type="Rhea" id="RHEA:16789"/>
        <dbReference type="ChEBI" id="CHEBI:15379"/>
        <dbReference type="ChEBI" id="CHEBI:16240"/>
        <dbReference type="ChEBI" id="CHEBI:35179"/>
        <dbReference type="ChEBI" id="CHEBI:58123"/>
        <dbReference type="EC" id="1.1.3.15"/>
    </reaction>
    <physiologicalReaction direction="left-to-right" evidence="5">
        <dbReference type="Rhea" id="RHEA:16790"/>
    </physiologicalReaction>
</comment>
<evidence type="ECO:0000256" key="6">
    <source>
        <dbReference type="ARBA" id="ARBA00029327"/>
    </source>
</evidence>
<dbReference type="EC" id="1.1.3.15" evidence="2"/>
<comment type="caution">
    <text evidence="10">The sequence shown here is derived from an EMBL/GenBank/DDBJ whole genome shotgun (WGS) entry which is preliminary data.</text>
</comment>
<feature type="binding site" evidence="8">
    <location>
        <position position="246"/>
    </location>
    <ligand>
        <name>FMN</name>
        <dbReference type="ChEBI" id="CHEBI:58210"/>
    </ligand>
</feature>
<feature type="binding site" evidence="8">
    <location>
        <position position="165"/>
    </location>
    <ligand>
        <name>glyoxylate</name>
        <dbReference type="ChEBI" id="CHEBI:36655"/>
    </ligand>
</feature>
<keyword evidence="8" id="KW-0285">Flavoprotein</keyword>
<dbReference type="FunFam" id="3.20.20.70:FF:000056">
    <property type="entry name" value="hydroxyacid oxidase 2"/>
    <property type="match status" value="1"/>
</dbReference>
<evidence type="ECO:0000313" key="10">
    <source>
        <dbReference type="EMBL" id="KAL1380055.1"/>
    </source>
</evidence>
<feature type="binding site" evidence="8">
    <location>
        <position position="128"/>
    </location>
    <ligand>
        <name>FMN</name>
        <dbReference type="ChEBI" id="CHEBI:58210"/>
    </ligand>
</feature>
<keyword evidence="8" id="KW-0288">FMN</keyword>
<feature type="binding site" evidence="8">
    <location>
        <position position="248"/>
    </location>
    <ligand>
        <name>glyoxylate</name>
        <dbReference type="ChEBI" id="CHEBI:36655"/>
    </ligand>
</feature>
<dbReference type="PROSITE" id="PS00557">
    <property type="entry name" value="FMN_HYDROXY_ACID_DH_1"/>
    <property type="match status" value="1"/>
</dbReference>
<comment type="cofactor">
    <cofactor evidence="1">
        <name>FMN</name>
        <dbReference type="ChEBI" id="CHEBI:58210"/>
    </cofactor>
</comment>
<evidence type="ECO:0000256" key="2">
    <source>
        <dbReference type="ARBA" id="ARBA00013087"/>
    </source>
</evidence>
<dbReference type="PROSITE" id="PS51349">
    <property type="entry name" value="FMN_HYDROXY_ACID_DH_2"/>
    <property type="match status" value="1"/>
</dbReference>
<dbReference type="CDD" id="cd02809">
    <property type="entry name" value="alpha_hydroxyacid_oxid_FMN"/>
    <property type="match status" value="1"/>
</dbReference>
<evidence type="ECO:0000256" key="3">
    <source>
        <dbReference type="ARBA" id="ARBA00023002"/>
    </source>
</evidence>
<dbReference type="PANTHER" id="PTHR10578:SF149">
    <property type="entry name" value="2-HYDROXYACID OXIDASE 2"/>
    <property type="match status" value="1"/>
</dbReference>
<dbReference type="InterPro" id="IPR000262">
    <property type="entry name" value="FMN-dep_DH"/>
</dbReference>